<protein>
    <submittedName>
        <fullName evidence="2">Craniofacial development protein 2</fullName>
    </submittedName>
</protein>
<dbReference type="CDD" id="cd01650">
    <property type="entry name" value="RT_nLTR_like"/>
    <property type="match status" value="1"/>
</dbReference>
<accession>A0A8D8XZ96</accession>
<dbReference type="AlphaFoldDB" id="A0A8D8XZ96"/>
<dbReference type="GO" id="GO:0071897">
    <property type="term" value="P:DNA biosynthetic process"/>
    <property type="evidence" value="ECO:0007669"/>
    <property type="project" value="UniProtKB-ARBA"/>
</dbReference>
<dbReference type="GO" id="GO:0003824">
    <property type="term" value="F:catalytic activity"/>
    <property type="evidence" value="ECO:0007669"/>
    <property type="project" value="InterPro"/>
</dbReference>
<proteinExistence type="predicted"/>
<dbReference type="SUPFAM" id="SSF56672">
    <property type="entry name" value="DNA/RNA polymerases"/>
    <property type="match status" value="1"/>
</dbReference>
<evidence type="ECO:0000259" key="1">
    <source>
        <dbReference type="PROSITE" id="PS50878"/>
    </source>
</evidence>
<dbReference type="InterPro" id="IPR043502">
    <property type="entry name" value="DNA/RNA_pol_sf"/>
</dbReference>
<dbReference type="Pfam" id="PF03372">
    <property type="entry name" value="Exo_endo_phos"/>
    <property type="match status" value="1"/>
</dbReference>
<dbReference type="PROSITE" id="PS50878">
    <property type="entry name" value="RT_POL"/>
    <property type="match status" value="1"/>
</dbReference>
<evidence type="ECO:0000313" key="2">
    <source>
        <dbReference type="EMBL" id="CAG6714917.1"/>
    </source>
</evidence>
<dbReference type="CDD" id="cd09076">
    <property type="entry name" value="L1-EN"/>
    <property type="match status" value="1"/>
</dbReference>
<organism evidence="2">
    <name type="scientific">Cacopsylla melanoneura</name>
    <dbReference type="NCBI Taxonomy" id="428564"/>
    <lineage>
        <taxon>Eukaryota</taxon>
        <taxon>Metazoa</taxon>
        <taxon>Ecdysozoa</taxon>
        <taxon>Arthropoda</taxon>
        <taxon>Hexapoda</taxon>
        <taxon>Insecta</taxon>
        <taxon>Pterygota</taxon>
        <taxon>Neoptera</taxon>
        <taxon>Paraneoptera</taxon>
        <taxon>Hemiptera</taxon>
        <taxon>Sternorrhyncha</taxon>
        <taxon>Psylloidea</taxon>
        <taxon>Psyllidae</taxon>
        <taxon>Psyllinae</taxon>
        <taxon>Cacopsylla</taxon>
    </lineage>
</organism>
<dbReference type="Gene3D" id="3.30.70.270">
    <property type="match status" value="1"/>
</dbReference>
<dbReference type="Gene3D" id="3.60.10.10">
    <property type="entry name" value="Endonuclease/exonuclease/phosphatase"/>
    <property type="match status" value="1"/>
</dbReference>
<dbReference type="SUPFAM" id="SSF56219">
    <property type="entry name" value="DNase I-like"/>
    <property type="match status" value="1"/>
</dbReference>
<dbReference type="Pfam" id="PF00078">
    <property type="entry name" value="RVT_1"/>
    <property type="match status" value="1"/>
</dbReference>
<dbReference type="EMBL" id="HBUF01352415">
    <property type="protein sequence ID" value="CAG6714917.1"/>
    <property type="molecule type" value="Transcribed_RNA"/>
</dbReference>
<dbReference type="InterPro" id="IPR036691">
    <property type="entry name" value="Endo/exonu/phosph_ase_sf"/>
</dbReference>
<dbReference type="InterPro" id="IPR043128">
    <property type="entry name" value="Rev_trsase/Diguanyl_cyclase"/>
</dbReference>
<dbReference type="PANTHER" id="PTHR19446">
    <property type="entry name" value="REVERSE TRANSCRIPTASES"/>
    <property type="match status" value="1"/>
</dbReference>
<dbReference type="InterPro" id="IPR000477">
    <property type="entry name" value="RT_dom"/>
</dbReference>
<sequence>MDQSIECHISGLSSHSDPRVSNFLDLTCNVDVAAKHPNSMRIGTWNVNTLNKPEKLENLKREIEKCKLDILGLSETHWEGEGEKDYSGYKIVYKGGEQKYNGVGFMYKTCVEKHIMKIIPMSDRVIGMRLNTTPVDTLLIQVYMPPLYVEEEKVDGVYKQIEEIIEDNGKGQLRLMIIGDFNSIVGETPYENIVGKFGLGKRNERGEKLIEFCKTFKLWISNTWFKNHKRRLYTWKSPGDRYRNQIDFILVNQRFKNSISNSKTYPGADAKTDHNLLVADVRTSMKHVKKSKAATKWNVDKLEGRTKLIFQGKMDERMKNIQFSNGNTKQEWDSIKEALVKTLSEEVGKTSRVKKKEWITEGMIEKMDERRKYKNIETEEGRLMYKKLNNQLRRETDKARETWTREQCERIEEMERKGNMEELYKTARNLTKCTPRIVPKQGMMNKEGNITTSMEETKIIWKEYIEELYQSDISNGNMNIEPENEREEDEKGPRIEKWEVEKALNDLKKKKALGCDHIPSEALKALGPEAISRLTNLINNIYFTGTWPEDLLKTILVPLPKKSKAKECKDYRTISCICHLTKAITRIILKRIDRKIEENMGEDQFGFRKGKGTRDAIGCLRMLGERVLEVNREIFVSFVDWEKAFDRVDWRILMRILRDVGVDWRDRRLISEIYRGQKVVVRLGDEETEEIGIGRGVRQGCCMSPTLFNLYAERIMNEALEETQGLKVGGESIKTIKYADDQAIIATTPGELENMLERVSRVGEENGMRINVDKTKVMKIGKEKTRINIGVSSSNRINIGVRSSNRINIGMRSSNRRNIVMRFSSRRNIGMRFSNRRNIGMRFSNRINIGMGFRNRRHILYVHIGMRSSTRRNIGMRFSNRRNIGIRYYPKYVLLLDLIPNSNRNIGMRSKCK</sequence>
<reference evidence="2" key="1">
    <citation type="submission" date="2021-05" db="EMBL/GenBank/DDBJ databases">
        <authorList>
            <person name="Alioto T."/>
            <person name="Alioto T."/>
            <person name="Gomez Garrido J."/>
        </authorList>
    </citation>
    <scope>NUCLEOTIDE SEQUENCE</scope>
</reference>
<dbReference type="InterPro" id="IPR005135">
    <property type="entry name" value="Endo/exonuclease/phosphatase"/>
</dbReference>
<name>A0A8D8XZ96_9HEMI</name>
<feature type="domain" description="Reverse transcriptase" evidence="1">
    <location>
        <begin position="540"/>
        <end position="793"/>
    </location>
</feature>